<reference evidence="2 3" key="1">
    <citation type="journal article" date="2014" name="Int. J. Syst. Evol. Microbiol.">
        <title>Oceanisphaera profunda sp. nov., a marine bacterium isolated from deep-sea sediment, and emended description of the genus Oceanisphaera.</title>
        <authorList>
            <person name="Xu Z."/>
            <person name="Zhang X.Y."/>
            <person name="Su H.N."/>
            <person name="Yu Z.C."/>
            <person name="Liu C."/>
            <person name="Li H."/>
            <person name="Chen X.L."/>
            <person name="Song X.Y."/>
            <person name="Xie B.B."/>
            <person name="Qin Q.L."/>
            <person name="Zhou B.C."/>
            <person name="Shi M."/>
            <person name="Huang Y."/>
            <person name="Zhang Y.Z."/>
        </authorList>
    </citation>
    <scope>NUCLEOTIDE SEQUENCE [LARGE SCALE GENOMIC DNA]</scope>
    <source>
        <strain evidence="2 3">SM1222</strain>
    </source>
</reference>
<feature type="domain" description="Glycosyltransferase subfamily 4-like N-terminal" evidence="1">
    <location>
        <begin position="13"/>
        <end position="174"/>
    </location>
</feature>
<keyword evidence="3" id="KW-1185">Reference proteome</keyword>
<dbReference type="OrthoDB" id="9768937at2"/>
<evidence type="ECO:0000313" key="2">
    <source>
        <dbReference type="EMBL" id="ART81780.1"/>
    </source>
</evidence>
<dbReference type="GO" id="GO:0016757">
    <property type="term" value="F:glycosyltransferase activity"/>
    <property type="evidence" value="ECO:0007669"/>
    <property type="project" value="UniProtKB-ARBA"/>
</dbReference>
<protein>
    <recommendedName>
        <fullName evidence="1">Glycosyltransferase subfamily 4-like N-terminal domain-containing protein</fullName>
    </recommendedName>
</protein>
<sequence length="365" mass="40248">MKVLHIITGLGDGGAEGVLYRLCTQDKSNTHIVVSLMGAGKYSSLLINNGIRVELLNQKKGRMSIQGLFYLYRLIKKIRPNVVQTWMYHSDLIGGVLAKLLRVEMIVWNIRHSSLEPGKANRSTIIIANLCGKISRFIPDKIICCAQSASESHKKYGYDSSKMIVIENGYELSRFKPAPQPSLFHFPVQLGMVGRYTQEKDHINLLKAIKILVDNGYSLSLALVGSGMDKNNHTIVSKIDELGLTSYVFLMGARVDIPSVMRGLDIHLLSSSSEGFPNVLAEAMACGTPCVTTDAGDAAAIVGDTGWVVKIKDSNGLAMSIMKAIDEMTSSPNLWMKRKEFARARIVESYSIDSMVGRYNQVWNG</sequence>
<dbReference type="Pfam" id="PF13439">
    <property type="entry name" value="Glyco_transf_4"/>
    <property type="match status" value="1"/>
</dbReference>
<dbReference type="AlphaFoldDB" id="A0A1Y0D2N1"/>
<dbReference type="InterPro" id="IPR028098">
    <property type="entry name" value="Glyco_trans_4-like_N"/>
</dbReference>
<gene>
    <name evidence="2" type="ORF">CBP31_03385</name>
</gene>
<name>A0A1Y0D2N1_9GAMM</name>
<proteinExistence type="predicted"/>
<dbReference type="Gene3D" id="3.40.50.2000">
    <property type="entry name" value="Glycogen Phosphorylase B"/>
    <property type="match status" value="2"/>
</dbReference>
<evidence type="ECO:0000313" key="3">
    <source>
        <dbReference type="Proteomes" id="UP000243937"/>
    </source>
</evidence>
<dbReference type="PANTHER" id="PTHR12526">
    <property type="entry name" value="GLYCOSYLTRANSFERASE"/>
    <property type="match status" value="1"/>
</dbReference>
<dbReference type="CDD" id="cd03807">
    <property type="entry name" value="GT4_WbnK-like"/>
    <property type="match status" value="1"/>
</dbReference>
<dbReference type="KEGG" id="opf:CBP31_03385"/>
<dbReference type="SUPFAM" id="SSF53756">
    <property type="entry name" value="UDP-Glycosyltransferase/glycogen phosphorylase"/>
    <property type="match status" value="1"/>
</dbReference>
<dbReference type="Proteomes" id="UP000243937">
    <property type="component" value="Chromosome"/>
</dbReference>
<accession>A0A1Y0D2N1</accession>
<organism evidence="2 3">
    <name type="scientific">Oceanisphaera profunda</name>
    <dbReference type="NCBI Taxonomy" id="1416627"/>
    <lineage>
        <taxon>Bacteria</taxon>
        <taxon>Pseudomonadati</taxon>
        <taxon>Pseudomonadota</taxon>
        <taxon>Gammaproteobacteria</taxon>
        <taxon>Aeromonadales</taxon>
        <taxon>Aeromonadaceae</taxon>
        <taxon>Oceanisphaera</taxon>
    </lineage>
</organism>
<dbReference type="RefSeq" id="WP_087034868.1">
    <property type="nucleotide sequence ID" value="NZ_CP021377.1"/>
</dbReference>
<dbReference type="EMBL" id="CP021377">
    <property type="protein sequence ID" value="ART81780.1"/>
    <property type="molecule type" value="Genomic_DNA"/>
</dbReference>
<dbReference type="Pfam" id="PF13692">
    <property type="entry name" value="Glyco_trans_1_4"/>
    <property type="match status" value="1"/>
</dbReference>
<evidence type="ECO:0000259" key="1">
    <source>
        <dbReference type="Pfam" id="PF13439"/>
    </source>
</evidence>